<evidence type="ECO:0000313" key="11">
    <source>
        <dbReference type="EMBL" id="SFB62928.1"/>
    </source>
</evidence>
<evidence type="ECO:0000256" key="3">
    <source>
        <dbReference type="ARBA" id="ARBA00008621"/>
    </source>
</evidence>
<keyword evidence="6 10" id="KW-0456">Lyase</keyword>
<name>A0A1I1CPV5_9PSEU</name>
<comment type="similarity">
    <text evidence="3 10">Belongs to the class II aldolase/RraA-like family.</text>
</comment>
<protein>
    <recommendedName>
        <fullName evidence="10">4-hydroxy-4-methyl-2-oxoglutarate aldolase</fullName>
        <shortName evidence="10">HMG aldolase</shortName>
        <ecNumber evidence="10">4.1.1.112</ecNumber>
        <ecNumber evidence="10">4.1.3.17</ecNumber>
    </recommendedName>
    <alternativeName>
        <fullName evidence="10">Oxaloacetate decarboxylase</fullName>
    </alternativeName>
</protein>
<dbReference type="InterPro" id="IPR010203">
    <property type="entry name" value="RraA"/>
</dbReference>
<dbReference type="Pfam" id="PF03737">
    <property type="entry name" value="RraA-like"/>
    <property type="match status" value="1"/>
</dbReference>
<dbReference type="PANTHER" id="PTHR33254">
    <property type="entry name" value="4-HYDROXY-4-METHYL-2-OXOGLUTARATE ALDOLASE 3-RELATED"/>
    <property type="match status" value="1"/>
</dbReference>
<evidence type="ECO:0000256" key="2">
    <source>
        <dbReference type="ARBA" id="ARBA00001968"/>
    </source>
</evidence>
<comment type="cofactor">
    <cofactor evidence="2 10">
        <name>a divalent metal cation</name>
        <dbReference type="ChEBI" id="CHEBI:60240"/>
    </cofactor>
</comment>
<dbReference type="Gene3D" id="3.50.30.40">
    <property type="entry name" value="Ribonuclease E inhibitor RraA/RraA-like"/>
    <property type="match status" value="1"/>
</dbReference>
<keyword evidence="9" id="KW-0460">Magnesium</keyword>
<proteinExistence type="inferred from homology"/>
<comment type="cofactor">
    <cofactor evidence="9">
        <name>Mg(2+)</name>
        <dbReference type="ChEBI" id="CHEBI:18420"/>
    </cofactor>
</comment>
<accession>A0A1I1CPV5</accession>
<dbReference type="EC" id="4.1.1.112" evidence="10"/>
<evidence type="ECO:0000256" key="5">
    <source>
        <dbReference type="ARBA" id="ARBA00022723"/>
    </source>
</evidence>
<evidence type="ECO:0000256" key="6">
    <source>
        <dbReference type="ARBA" id="ARBA00023239"/>
    </source>
</evidence>
<gene>
    <name evidence="11" type="ORF">SAMN05216266_13216</name>
</gene>
<sequence>MPQSPATADLVDEWGDQLQVCDLQFRHFGGRSRFTGKIRTISCYQDNALVKQALHEPGEGQVLVVDGKGSLRTALLGDLIAGAAERSGWAGVVLHGAVRDSVALAGLDLGVAALGTTPRKSGKQGIGVRDEPVGFGGILFRPGDELFADEDGIAVLPATEQG</sequence>
<dbReference type="PANTHER" id="PTHR33254:SF4">
    <property type="entry name" value="4-HYDROXY-4-METHYL-2-OXOGLUTARATE ALDOLASE 3-RELATED"/>
    <property type="match status" value="1"/>
</dbReference>
<evidence type="ECO:0000256" key="4">
    <source>
        <dbReference type="ARBA" id="ARBA00011233"/>
    </source>
</evidence>
<evidence type="ECO:0000256" key="10">
    <source>
        <dbReference type="RuleBase" id="RU004338"/>
    </source>
</evidence>
<dbReference type="GO" id="GO:0047443">
    <property type="term" value="F:4-hydroxy-4-methyl-2-oxoglutarate aldolase activity"/>
    <property type="evidence" value="ECO:0007669"/>
    <property type="project" value="UniProtKB-EC"/>
</dbReference>
<dbReference type="RefSeq" id="WP_091679264.1">
    <property type="nucleotide sequence ID" value="NZ_FOKG01000032.1"/>
</dbReference>
<keyword evidence="12" id="KW-1185">Reference proteome</keyword>
<feature type="binding site" evidence="9">
    <location>
        <position position="99"/>
    </location>
    <ligand>
        <name>substrate</name>
    </ligand>
</feature>
<comment type="function">
    <text evidence="7 10">Catalyzes the aldol cleavage of 4-hydroxy-4-methyl-2-oxoglutarate (HMG) into 2 molecules of pyruvate. Also contains a secondary oxaloacetate (OAA) decarboxylase activity due to the common pyruvate enolate transition state formed following C-C bond cleavage in the retro-aldol and decarboxylation reactions.</text>
</comment>
<dbReference type="InterPro" id="IPR036704">
    <property type="entry name" value="RraA/RraA-like_sf"/>
</dbReference>
<comment type="subunit">
    <text evidence="4 10">Homotrimer.</text>
</comment>
<dbReference type="InterPro" id="IPR005493">
    <property type="entry name" value="RraA/RraA-like"/>
</dbReference>
<comment type="catalytic activity">
    <reaction evidence="8 10">
        <text>oxaloacetate + H(+) = pyruvate + CO2</text>
        <dbReference type="Rhea" id="RHEA:15641"/>
        <dbReference type="ChEBI" id="CHEBI:15361"/>
        <dbReference type="ChEBI" id="CHEBI:15378"/>
        <dbReference type="ChEBI" id="CHEBI:16452"/>
        <dbReference type="ChEBI" id="CHEBI:16526"/>
        <dbReference type="EC" id="4.1.1.112"/>
    </reaction>
</comment>
<dbReference type="OrthoDB" id="943692at2"/>
<dbReference type="NCBIfam" id="NF006875">
    <property type="entry name" value="PRK09372.1"/>
    <property type="match status" value="1"/>
</dbReference>
<dbReference type="GO" id="GO:0046872">
    <property type="term" value="F:metal ion binding"/>
    <property type="evidence" value="ECO:0007669"/>
    <property type="project" value="UniProtKB-KW"/>
</dbReference>
<evidence type="ECO:0000256" key="1">
    <source>
        <dbReference type="ARBA" id="ARBA00001342"/>
    </source>
</evidence>
<comment type="catalytic activity">
    <reaction evidence="1 10">
        <text>4-hydroxy-4-methyl-2-oxoglutarate = 2 pyruvate</text>
        <dbReference type="Rhea" id="RHEA:22748"/>
        <dbReference type="ChEBI" id="CHEBI:15361"/>
        <dbReference type="ChEBI" id="CHEBI:58276"/>
        <dbReference type="EC" id="4.1.3.17"/>
    </reaction>
</comment>
<feature type="binding site" evidence="9">
    <location>
        <position position="100"/>
    </location>
    <ligand>
        <name>Mg(2+)</name>
        <dbReference type="ChEBI" id="CHEBI:18420"/>
    </ligand>
</feature>
<dbReference type="Proteomes" id="UP000243799">
    <property type="component" value="Unassembled WGS sequence"/>
</dbReference>
<dbReference type="GO" id="GO:0051252">
    <property type="term" value="P:regulation of RNA metabolic process"/>
    <property type="evidence" value="ECO:0007669"/>
    <property type="project" value="InterPro"/>
</dbReference>
<keyword evidence="5 9" id="KW-0479">Metal-binding</keyword>
<evidence type="ECO:0000256" key="8">
    <source>
        <dbReference type="ARBA" id="ARBA00047973"/>
    </source>
</evidence>
<dbReference type="AlphaFoldDB" id="A0A1I1CPV5"/>
<evidence type="ECO:0000313" key="12">
    <source>
        <dbReference type="Proteomes" id="UP000243799"/>
    </source>
</evidence>
<evidence type="ECO:0000256" key="7">
    <source>
        <dbReference type="ARBA" id="ARBA00025046"/>
    </source>
</evidence>
<feature type="binding site" evidence="9">
    <location>
        <begin position="77"/>
        <end position="80"/>
    </location>
    <ligand>
        <name>substrate</name>
    </ligand>
</feature>
<reference evidence="12" key="1">
    <citation type="submission" date="2016-10" db="EMBL/GenBank/DDBJ databases">
        <authorList>
            <person name="Varghese N."/>
            <person name="Submissions S."/>
        </authorList>
    </citation>
    <scope>NUCLEOTIDE SEQUENCE [LARGE SCALE GENOMIC DNA]</scope>
    <source>
        <strain evidence="12">CGMCC 4.3568</strain>
    </source>
</reference>
<dbReference type="EC" id="4.1.3.17" evidence="10"/>
<dbReference type="GO" id="GO:0008428">
    <property type="term" value="F:ribonuclease inhibitor activity"/>
    <property type="evidence" value="ECO:0007669"/>
    <property type="project" value="InterPro"/>
</dbReference>
<dbReference type="CDD" id="cd16841">
    <property type="entry name" value="RraA_family"/>
    <property type="match status" value="1"/>
</dbReference>
<dbReference type="SUPFAM" id="SSF89562">
    <property type="entry name" value="RraA-like"/>
    <property type="match status" value="1"/>
</dbReference>
<dbReference type="STRING" id="490629.SAMN05216266_13216"/>
<dbReference type="NCBIfam" id="TIGR01935">
    <property type="entry name" value="NOT-MenG"/>
    <property type="match status" value="1"/>
</dbReference>
<organism evidence="11 12">
    <name type="scientific">Amycolatopsis marina</name>
    <dbReference type="NCBI Taxonomy" id="490629"/>
    <lineage>
        <taxon>Bacteria</taxon>
        <taxon>Bacillati</taxon>
        <taxon>Actinomycetota</taxon>
        <taxon>Actinomycetes</taxon>
        <taxon>Pseudonocardiales</taxon>
        <taxon>Pseudonocardiaceae</taxon>
        <taxon>Amycolatopsis</taxon>
    </lineage>
</organism>
<evidence type="ECO:0000256" key="9">
    <source>
        <dbReference type="PIRSR" id="PIRSR605493-1"/>
    </source>
</evidence>
<dbReference type="GO" id="GO:0008948">
    <property type="term" value="F:oxaloacetate decarboxylase activity"/>
    <property type="evidence" value="ECO:0007669"/>
    <property type="project" value="UniProtKB-EC"/>
</dbReference>
<dbReference type="EMBL" id="FOKG01000032">
    <property type="protein sequence ID" value="SFB62928.1"/>
    <property type="molecule type" value="Genomic_DNA"/>
</dbReference>